<gene>
    <name evidence="1" type="ORF">ATO8_01715</name>
</gene>
<protein>
    <submittedName>
        <fullName evidence="1">Uncharacterized protein</fullName>
    </submittedName>
</protein>
<dbReference type="AlphaFoldDB" id="W4HPG0"/>
<organism evidence="1 2">
    <name type="scientific">Roseivivax marinus</name>
    <dbReference type="NCBI Taxonomy" id="1379903"/>
    <lineage>
        <taxon>Bacteria</taxon>
        <taxon>Pseudomonadati</taxon>
        <taxon>Pseudomonadota</taxon>
        <taxon>Alphaproteobacteria</taxon>
        <taxon>Rhodobacterales</taxon>
        <taxon>Roseobacteraceae</taxon>
        <taxon>Roseivivax</taxon>
    </lineage>
</organism>
<evidence type="ECO:0000313" key="2">
    <source>
        <dbReference type="Proteomes" id="UP000019063"/>
    </source>
</evidence>
<evidence type="ECO:0000313" key="1">
    <source>
        <dbReference type="EMBL" id="ETW14584.1"/>
    </source>
</evidence>
<comment type="caution">
    <text evidence="1">The sequence shown here is derived from an EMBL/GenBank/DDBJ whole genome shotgun (WGS) entry which is preliminary data.</text>
</comment>
<proteinExistence type="predicted"/>
<reference evidence="1 2" key="1">
    <citation type="journal article" date="2014" name="Antonie Van Leeuwenhoek">
        <title>Roseivivax atlanticus sp. nov., isolated from surface seawater of the Atlantic Ocean.</title>
        <authorList>
            <person name="Li G."/>
            <person name="Lai Q."/>
            <person name="Liu X."/>
            <person name="Sun F."/>
            <person name="Shao Z."/>
        </authorList>
    </citation>
    <scope>NUCLEOTIDE SEQUENCE [LARGE SCALE GENOMIC DNA]</scope>
    <source>
        <strain evidence="1 2">22II-s10s</strain>
    </source>
</reference>
<dbReference type="Proteomes" id="UP000019063">
    <property type="component" value="Unassembled WGS sequence"/>
</dbReference>
<sequence length="101" mass="11833">MLSRIFQTFQKSFLIFHLQVQILFSRYVVQISPNQPPDTLIFLTDRKEVMDIAASDIVRNKQVHSALKELKPIRAMRLITVEEVIYIVDATERNAWETVND</sequence>
<dbReference type="EMBL" id="AQQW01000001">
    <property type="protein sequence ID" value="ETW14584.1"/>
    <property type="molecule type" value="Genomic_DNA"/>
</dbReference>
<accession>W4HPG0</accession>
<name>W4HPG0_9RHOB</name>
<keyword evidence="2" id="KW-1185">Reference proteome</keyword>